<protein>
    <submittedName>
        <fullName evidence="2">Uncharacterized protein</fullName>
    </submittedName>
</protein>
<feature type="compositionally biased region" description="Basic and acidic residues" evidence="1">
    <location>
        <begin position="992"/>
        <end position="1001"/>
    </location>
</feature>
<name>A0A2T2YIG4_9BACT</name>
<dbReference type="PANTHER" id="PTHR30441:SF8">
    <property type="entry name" value="DUF748 DOMAIN-CONTAINING PROTEIN"/>
    <property type="match status" value="1"/>
</dbReference>
<dbReference type="InterPro" id="IPR052894">
    <property type="entry name" value="AsmA-related"/>
</dbReference>
<keyword evidence="3" id="KW-1185">Reference proteome</keyword>
<gene>
    <name evidence="2" type="ORF">AHMF7605_18165</name>
</gene>
<dbReference type="PANTHER" id="PTHR30441">
    <property type="entry name" value="DUF748 DOMAIN-CONTAINING PROTEIN"/>
    <property type="match status" value="1"/>
</dbReference>
<organism evidence="2 3">
    <name type="scientific">Adhaeribacter arboris</name>
    <dbReference type="NCBI Taxonomy" id="2072846"/>
    <lineage>
        <taxon>Bacteria</taxon>
        <taxon>Pseudomonadati</taxon>
        <taxon>Bacteroidota</taxon>
        <taxon>Cytophagia</taxon>
        <taxon>Cytophagales</taxon>
        <taxon>Hymenobacteraceae</taxon>
        <taxon>Adhaeribacter</taxon>
    </lineage>
</organism>
<reference evidence="2 3" key="1">
    <citation type="submission" date="2018-03" db="EMBL/GenBank/DDBJ databases">
        <title>Adhaeribacter sp. HMF7605 Genome sequencing and assembly.</title>
        <authorList>
            <person name="Kang H."/>
            <person name="Kang J."/>
            <person name="Cha I."/>
            <person name="Kim H."/>
            <person name="Joh K."/>
        </authorList>
    </citation>
    <scope>NUCLEOTIDE SEQUENCE [LARGE SCALE GENOMIC DNA]</scope>
    <source>
        <strain evidence="2 3">HMF7605</strain>
    </source>
</reference>
<dbReference type="Proteomes" id="UP000240357">
    <property type="component" value="Unassembled WGS sequence"/>
</dbReference>
<evidence type="ECO:0000313" key="3">
    <source>
        <dbReference type="Proteomes" id="UP000240357"/>
    </source>
</evidence>
<dbReference type="OrthoDB" id="596403at2"/>
<accession>A0A2T2YIG4</accession>
<dbReference type="GO" id="GO:0090313">
    <property type="term" value="P:regulation of protein targeting to membrane"/>
    <property type="evidence" value="ECO:0007669"/>
    <property type="project" value="TreeGrafter"/>
</dbReference>
<dbReference type="RefSeq" id="WP_106931470.1">
    <property type="nucleotide sequence ID" value="NZ_PYFT01000001.1"/>
</dbReference>
<comment type="caution">
    <text evidence="2">The sequence shown here is derived from an EMBL/GenBank/DDBJ whole genome shotgun (WGS) entry which is preliminary data.</text>
</comment>
<sequence>MKKVFIGFVIFIVVLLAAAALAPYLFKDKIKQVLDKQIAKNVKAKVLYQTDKVNISLFRDFPNLALSIDDLTIIGQDSFQRDTLAILPNFSMGLDVMSVIAGDKLKVRSVKLQDPRLKLKVLKSGRANWDIFITDTTQVEAPADTVNQFKMAIKGWEINNGTLVYEDLSIPFRTEAFHVNHTGSGDFEQNVFDMKSRTTADGFTFNYAGLDYLDSTLLDADITLAMDLNQSKYTFKENSIKINEFGLGFNGSLQMLGEDINMDLTFKSADNDFKSILSVVPGIFTEKFKNIKTEGKVAFNGYVKGTLNDTSLPGFGTDLKVTNALFKYPDLPQAATNINLDMNVDNKDGVINNTNVLIRKMHLDLGKNPVDAKASIQGLEPMKVDGNVKANIDLAEMTKVFPIADMTLRGLLFVDAVAKGTYSKTQMPVVNAKMNLTNGFVKAKQFPAPIQNLNMISTITNTTGNTDDTKIFIERFNMLLDGEPLEGRVAVQNIAKPAFDARVKGILDLTKMTKIFPLEGTTLSGRINADVTAKGKMTDIDAGKYDNITSSGNMQVTNLNYKSTDLPQGMKITTANTIFNNEKIQVNNLKGFVGKSDVQLDGSVSNYMGYLFGKNQPLRGNFTMSSSRFDVNEWMVDELNGEPVPPEAQGGVIPVPENMDVVLNTSANQVIYDNLNLSNLKGTITLRDQVAKLDRVAFNALGGSFVTTGSYNTKNLQHPAFTFGLNIQNLDFKSAYTAFNTIKALAPIAQFLDGKFSTKFNFNGELGPDMMPVYKTLTGKGLIEVVKAVVQNNVIVNRISEVTNFKELQNFSIENKGFSAEIVGGNLVVKPFDFTVRDIKTTVSGTNGMDGSLTYAVALDVPTGKVGNALNARLASLTGVKDIKGTERVTMNLNVGGTVTNPKVALSAASAKNQAKQVVQSIVQNKVDVAKQRLEQEKQKAEDSLRAEVNRKRLEAEAKAKAEIAKRTQQAEQKIKQQASEKLNNLFNKRKASADTTKRNK</sequence>
<proteinExistence type="predicted"/>
<dbReference type="EMBL" id="PYFT01000001">
    <property type="protein sequence ID" value="PSR55291.1"/>
    <property type="molecule type" value="Genomic_DNA"/>
</dbReference>
<dbReference type="GO" id="GO:0005886">
    <property type="term" value="C:plasma membrane"/>
    <property type="evidence" value="ECO:0007669"/>
    <property type="project" value="TreeGrafter"/>
</dbReference>
<feature type="region of interest" description="Disordered" evidence="1">
    <location>
        <begin position="968"/>
        <end position="1001"/>
    </location>
</feature>
<evidence type="ECO:0000313" key="2">
    <source>
        <dbReference type="EMBL" id="PSR55291.1"/>
    </source>
</evidence>
<dbReference type="AlphaFoldDB" id="A0A2T2YIG4"/>
<evidence type="ECO:0000256" key="1">
    <source>
        <dbReference type="SAM" id="MobiDB-lite"/>
    </source>
</evidence>
<feature type="compositionally biased region" description="Polar residues" evidence="1">
    <location>
        <begin position="968"/>
        <end position="987"/>
    </location>
</feature>